<proteinExistence type="inferred from homology"/>
<comment type="subcellular location">
    <subcellularLocation>
        <location evidence="1 7">Membrane</location>
        <topology evidence="1 7">Multi-pass membrane protein</topology>
    </subcellularLocation>
</comment>
<dbReference type="OrthoDB" id="260807at2759"/>
<feature type="transmembrane region" description="Helical" evidence="7">
    <location>
        <begin position="51"/>
        <end position="70"/>
    </location>
</feature>
<keyword evidence="9" id="KW-1185">Reference proteome</keyword>
<dbReference type="OMA" id="TPPPWWI"/>
<feature type="transmembrane region" description="Helical" evidence="7">
    <location>
        <begin position="348"/>
        <end position="368"/>
    </location>
</feature>
<name>A0A1Y1IGE2_KLENI</name>
<dbReference type="EMBL" id="DF237328">
    <property type="protein sequence ID" value="GAQ87816.1"/>
    <property type="molecule type" value="Genomic_DNA"/>
</dbReference>
<dbReference type="GO" id="GO:0035435">
    <property type="term" value="P:phosphate ion transmembrane transport"/>
    <property type="evidence" value="ECO:0000318"/>
    <property type="project" value="GO_Central"/>
</dbReference>
<evidence type="ECO:0000256" key="1">
    <source>
        <dbReference type="ARBA" id="ARBA00004141"/>
    </source>
</evidence>
<dbReference type="AlphaFoldDB" id="A0A1Y1IGE2"/>
<comment type="function">
    <text evidence="7">Sodium-phosphate symporter.</text>
</comment>
<feature type="transmembrane region" description="Helical" evidence="7">
    <location>
        <begin position="388"/>
        <end position="407"/>
    </location>
</feature>
<dbReference type="GO" id="GO:0005315">
    <property type="term" value="F:phosphate transmembrane transporter activity"/>
    <property type="evidence" value="ECO:0000318"/>
    <property type="project" value="GO_Central"/>
</dbReference>
<evidence type="ECO:0000313" key="9">
    <source>
        <dbReference type="Proteomes" id="UP000054558"/>
    </source>
</evidence>
<evidence type="ECO:0000256" key="7">
    <source>
        <dbReference type="RuleBase" id="RU363058"/>
    </source>
</evidence>
<keyword evidence="5 7" id="KW-1133">Transmembrane helix</keyword>
<evidence type="ECO:0000256" key="3">
    <source>
        <dbReference type="ARBA" id="ARBA00022592"/>
    </source>
</evidence>
<accession>A0A1Y1IGE2</accession>
<evidence type="ECO:0000256" key="6">
    <source>
        <dbReference type="ARBA" id="ARBA00023136"/>
    </source>
</evidence>
<keyword evidence="2 7" id="KW-0813">Transport</keyword>
<dbReference type="Proteomes" id="UP000054558">
    <property type="component" value="Unassembled WGS sequence"/>
</dbReference>
<organism evidence="8 9">
    <name type="scientific">Klebsormidium nitens</name>
    <name type="common">Green alga</name>
    <name type="synonym">Ulothrix nitens</name>
    <dbReference type="NCBI Taxonomy" id="105231"/>
    <lineage>
        <taxon>Eukaryota</taxon>
        <taxon>Viridiplantae</taxon>
        <taxon>Streptophyta</taxon>
        <taxon>Klebsormidiophyceae</taxon>
        <taxon>Klebsormidiales</taxon>
        <taxon>Klebsormidiaceae</taxon>
        <taxon>Klebsormidium</taxon>
    </lineage>
</organism>
<feature type="transmembrane region" description="Helical" evidence="7">
    <location>
        <begin position="237"/>
        <end position="259"/>
    </location>
</feature>
<dbReference type="InterPro" id="IPR001204">
    <property type="entry name" value="Phos_transporter"/>
</dbReference>
<feature type="transmembrane region" description="Helical" evidence="7">
    <location>
        <begin position="479"/>
        <end position="498"/>
    </location>
</feature>
<keyword evidence="4 7" id="KW-0812">Transmembrane</keyword>
<evidence type="ECO:0000256" key="4">
    <source>
        <dbReference type="ARBA" id="ARBA00022692"/>
    </source>
</evidence>
<dbReference type="GO" id="GO:0016020">
    <property type="term" value="C:membrane"/>
    <property type="evidence" value="ECO:0007669"/>
    <property type="project" value="UniProtKB-SubCell"/>
</dbReference>
<feature type="transmembrane region" description="Helical" evidence="7">
    <location>
        <begin position="121"/>
        <end position="142"/>
    </location>
</feature>
<feature type="transmembrane region" description="Helical" evidence="7">
    <location>
        <begin position="12"/>
        <end position="30"/>
    </location>
</feature>
<reference evidence="8 9" key="1">
    <citation type="journal article" date="2014" name="Nat. Commun.">
        <title>Klebsormidium flaccidum genome reveals primary factors for plant terrestrial adaptation.</title>
        <authorList>
            <person name="Hori K."/>
            <person name="Maruyama F."/>
            <person name="Fujisawa T."/>
            <person name="Togashi T."/>
            <person name="Yamamoto N."/>
            <person name="Seo M."/>
            <person name="Sato S."/>
            <person name="Yamada T."/>
            <person name="Mori H."/>
            <person name="Tajima N."/>
            <person name="Moriyama T."/>
            <person name="Ikeuchi M."/>
            <person name="Watanabe M."/>
            <person name="Wada H."/>
            <person name="Kobayashi K."/>
            <person name="Saito M."/>
            <person name="Masuda T."/>
            <person name="Sasaki-Sekimoto Y."/>
            <person name="Mashiguchi K."/>
            <person name="Awai K."/>
            <person name="Shimojima M."/>
            <person name="Masuda S."/>
            <person name="Iwai M."/>
            <person name="Nobusawa T."/>
            <person name="Narise T."/>
            <person name="Kondo S."/>
            <person name="Saito H."/>
            <person name="Sato R."/>
            <person name="Murakawa M."/>
            <person name="Ihara Y."/>
            <person name="Oshima-Yamada Y."/>
            <person name="Ohtaka K."/>
            <person name="Satoh M."/>
            <person name="Sonobe K."/>
            <person name="Ishii M."/>
            <person name="Ohtani R."/>
            <person name="Kanamori-Sato M."/>
            <person name="Honoki R."/>
            <person name="Miyazaki D."/>
            <person name="Mochizuki H."/>
            <person name="Umetsu J."/>
            <person name="Higashi K."/>
            <person name="Shibata D."/>
            <person name="Kamiya Y."/>
            <person name="Sato N."/>
            <person name="Nakamura Y."/>
            <person name="Tabata S."/>
            <person name="Ida S."/>
            <person name="Kurokawa K."/>
            <person name="Ohta H."/>
        </authorList>
    </citation>
    <scope>NUCLEOTIDE SEQUENCE [LARGE SCALE GENOMIC DNA]</scope>
    <source>
        <strain evidence="8 9">NIES-2285</strain>
    </source>
</reference>
<evidence type="ECO:0000256" key="5">
    <source>
        <dbReference type="ARBA" id="ARBA00022989"/>
    </source>
</evidence>
<dbReference type="Pfam" id="PF01384">
    <property type="entry name" value="PHO4"/>
    <property type="match status" value="1"/>
</dbReference>
<evidence type="ECO:0000256" key="2">
    <source>
        <dbReference type="ARBA" id="ARBA00022448"/>
    </source>
</evidence>
<feature type="transmembrane region" description="Helical" evidence="7">
    <location>
        <begin position="196"/>
        <end position="217"/>
    </location>
</feature>
<keyword evidence="6 7" id="KW-0472">Membrane</keyword>
<comment type="similarity">
    <text evidence="7">Belongs to the inorganic phosphate transporter (PiT) (TC 2.A.20) family.</text>
</comment>
<keyword evidence="3 7" id="KW-0592">Phosphate transport</keyword>
<dbReference type="PANTHER" id="PTHR11101">
    <property type="entry name" value="PHOSPHATE TRANSPORTER"/>
    <property type="match status" value="1"/>
</dbReference>
<dbReference type="PANTHER" id="PTHR11101:SF94">
    <property type="entry name" value="PHOSPHATE TRANSPORTER"/>
    <property type="match status" value="1"/>
</dbReference>
<gene>
    <name evidence="8" type="ORF">KFL_003790040</name>
</gene>
<protein>
    <recommendedName>
        <fullName evidence="7">Phosphate transporter</fullName>
    </recommendedName>
</protein>
<feature type="transmembrane region" description="Helical" evidence="7">
    <location>
        <begin position="90"/>
        <end position="109"/>
    </location>
</feature>
<feature type="transmembrane region" description="Helical" evidence="7">
    <location>
        <begin position="162"/>
        <end position="187"/>
    </location>
</feature>
<sequence>MLAFPGMEQYLWMVVVGAFVAFGFGWATGSNDVANAFGTSVGAKTLSLRQAVVIAAIFEAGGALLLGRVSTNTIAGGIADINSFLEDPEVYAYGMICALLVGTIWQGLASKMGVNVSATHSIIGGIVGFALVWGGSDAVIWAQKAAPGEVAFPPYKGVISIILAWFIAPVLTGSVAALLFFTLRFLVLRRQNAYNLAFWVFPPLVLITTWVNMYFVFTKGAKKALSTGDDSWTDTKAVWVSACIAGGAAILMALLTPVLKKRADSNFDADGKRINKEIPLEDIEAAKKTEGEEEQPQSLYSKAKTAALYGTSYNIHAIIDSDAAVHKIHSGAEVFEERVEFAFGYLQVFSAICVIFAHGAGEVGYMVGPLTTIWKVYGDGFLAKKVDPPIWVVIIGATGLVIGLATYGYNVTRTMGVQLAKITPARGFCAELATAGTIMFAAQYGLPTSSSQCITGAIVGVALLEGAKGVNWKIFVTQFVSWVLTLVAVGGFVALIFAQGIYAPSRQSLTQQHQYETRVSNLTTNLYKDFNTSLYAYRAGAAAGALPTLSAAQWSSLNSSVAKASSTAKGLVDLKKRQTVEANDVMTNLYKAIALFQQNTVLTLGQAAVFNGSTGCNAVSSAATPALCQAPKLLPTAYQTRFP</sequence>
<evidence type="ECO:0000313" key="8">
    <source>
        <dbReference type="EMBL" id="GAQ87816.1"/>
    </source>
</evidence>